<reference evidence="5" key="1">
    <citation type="submission" date="2025-08" db="UniProtKB">
        <authorList>
            <consortium name="RefSeq"/>
        </authorList>
    </citation>
    <scope>IDENTIFICATION</scope>
    <source>
        <tissue evidence="5">Whole organism</tissue>
    </source>
</reference>
<dbReference type="PANTHER" id="PTHR23080:SF133">
    <property type="entry name" value="SI:CH211-262I1.5-RELATED"/>
    <property type="match status" value="1"/>
</dbReference>
<sequence>MVIESLSYKYQDFKKKIQKEENLKIGFKDRLFMFLIRLRRGLPLEGLSLIAGLGVSWTGEICYAMTRLVFLTLKSLETKCFPSAAQQKLTKSVQMFPFKNLRVILDGVEFRIETPSNFQMQGNTYSQYKAGNTMRVIVGVDSNGGTVFVSPGCEGGLSEKEAVLRSGLLERLQKGDLVMTDRGFEITAELQAIGVHHVKPPSLGSRNSLTAEEEILTKAIAAVRIYSEHAMADIKDNRLLRGTIPLKLYPVLPDLVYIAAYLRNFSPKRIIDKSFRQNSNQKE</sequence>
<dbReference type="OrthoDB" id="6423901at2759"/>
<accession>A0A9C6X7I9</accession>
<proteinExistence type="predicted"/>
<evidence type="ECO:0000256" key="1">
    <source>
        <dbReference type="ARBA" id="ARBA00001968"/>
    </source>
</evidence>
<evidence type="ECO:0000313" key="5">
    <source>
        <dbReference type="RefSeq" id="XP_052130711.1"/>
    </source>
</evidence>
<evidence type="ECO:0000259" key="3">
    <source>
        <dbReference type="Pfam" id="PF13359"/>
    </source>
</evidence>
<dbReference type="GeneID" id="127751334"/>
<dbReference type="PANTHER" id="PTHR23080">
    <property type="entry name" value="THAP DOMAIN PROTEIN"/>
    <property type="match status" value="1"/>
</dbReference>
<protein>
    <submittedName>
        <fullName evidence="5">Uncharacterized protein LOC127751334</fullName>
    </submittedName>
</protein>
<dbReference type="KEGG" id="foc:127751334"/>
<gene>
    <name evidence="5" type="primary">LOC127751334</name>
</gene>
<feature type="domain" description="DDE Tnp4" evidence="3">
    <location>
        <begin position="105"/>
        <end position="264"/>
    </location>
</feature>
<dbReference type="GO" id="GO:0046872">
    <property type="term" value="F:metal ion binding"/>
    <property type="evidence" value="ECO:0007669"/>
    <property type="project" value="UniProtKB-KW"/>
</dbReference>
<keyword evidence="4" id="KW-1185">Reference proteome</keyword>
<comment type="cofactor">
    <cofactor evidence="1">
        <name>a divalent metal cation</name>
        <dbReference type="ChEBI" id="CHEBI:60240"/>
    </cofactor>
</comment>
<dbReference type="RefSeq" id="XP_052130711.1">
    <property type="nucleotide sequence ID" value="XM_052274751.1"/>
</dbReference>
<dbReference type="InterPro" id="IPR027806">
    <property type="entry name" value="HARBI1_dom"/>
</dbReference>
<organism evidence="4 5">
    <name type="scientific">Frankliniella occidentalis</name>
    <name type="common">Western flower thrips</name>
    <name type="synonym">Euthrips occidentalis</name>
    <dbReference type="NCBI Taxonomy" id="133901"/>
    <lineage>
        <taxon>Eukaryota</taxon>
        <taxon>Metazoa</taxon>
        <taxon>Ecdysozoa</taxon>
        <taxon>Arthropoda</taxon>
        <taxon>Hexapoda</taxon>
        <taxon>Insecta</taxon>
        <taxon>Pterygota</taxon>
        <taxon>Neoptera</taxon>
        <taxon>Paraneoptera</taxon>
        <taxon>Thysanoptera</taxon>
        <taxon>Terebrantia</taxon>
        <taxon>Thripoidea</taxon>
        <taxon>Thripidae</taxon>
        <taxon>Frankliniella</taxon>
    </lineage>
</organism>
<dbReference type="AlphaFoldDB" id="A0A9C6X7I9"/>
<dbReference type="Proteomes" id="UP000504606">
    <property type="component" value="Unplaced"/>
</dbReference>
<keyword evidence="2" id="KW-0479">Metal-binding</keyword>
<evidence type="ECO:0000256" key="2">
    <source>
        <dbReference type="ARBA" id="ARBA00022723"/>
    </source>
</evidence>
<name>A0A9C6X7I9_FRAOC</name>
<dbReference type="Pfam" id="PF13359">
    <property type="entry name" value="DDE_Tnp_4"/>
    <property type="match status" value="1"/>
</dbReference>
<evidence type="ECO:0000313" key="4">
    <source>
        <dbReference type="Proteomes" id="UP000504606"/>
    </source>
</evidence>